<feature type="region of interest" description="Disordered" evidence="1">
    <location>
        <begin position="1"/>
        <end position="40"/>
    </location>
</feature>
<reference evidence="2 3" key="1">
    <citation type="submission" date="2018-01" db="EMBL/GenBank/DDBJ databases">
        <title>Comparison of the Chinese Bamboo Partridge and Red Junglefowl genome sequences highlights the importance of demography in genome evolution.</title>
        <authorList>
            <person name="Tiley G.P."/>
            <person name="Kimball R.T."/>
            <person name="Braun E.L."/>
            <person name="Burleigh J.G."/>
        </authorList>
    </citation>
    <scope>NUCLEOTIDE SEQUENCE [LARGE SCALE GENOMIC DNA]</scope>
    <source>
        <strain evidence="2">RTK389</strain>
        <tissue evidence="2">Blood</tissue>
    </source>
</reference>
<comment type="caution">
    <text evidence="2">The sequence shown here is derived from an EMBL/GenBank/DDBJ whole genome shotgun (WGS) entry which is preliminary data.</text>
</comment>
<feature type="compositionally biased region" description="Basic and acidic residues" evidence="1">
    <location>
        <begin position="184"/>
        <end position="194"/>
    </location>
</feature>
<evidence type="ECO:0000256" key="1">
    <source>
        <dbReference type="SAM" id="MobiDB-lite"/>
    </source>
</evidence>
<accession>A0A2P4T206</accession>
<feature type="compositionally biased region" description="Basic and acidic residues" evidence="1">
    <location>
        <begin position="61"/>
        <end position="83"/>
    </location>
</feature>
<proteinExistence type="predicted"/>
<keyword evidence="3" id="KW-1185">Reference proteome</keyword>
<gene>
    <name evidence="2" type="ORF">CIB84_005888</name>
</gene>
<feature type="compositionally biased region" description="Polar residues" evidence="1">
    <location>
        <begin position="27"/>
        <end position="37"/>
    </location>
</feature>
<feature type="region of interest" description="Disordered" evidence="1">
    <location>
        <begin position="129"/>
        <end position="353"/>
    </location>
</feature>
<feature type="compositionally biased region" description="Basic residues" evidence="1">
    <location>
        <begin position="312"/>
        <end position="321"/>
    </location>
</feature>
<feature type="non-terminal residue" evidence="2">
    <location>
        <position position="1"/>
    </location>
</feature>
<dbReference type="AlphaFoldDB" id="A0A2P4T206"/>
<protein>
    <submittedName>
        <fullName evidence="2">Uncharacterized protein</fullName>
    </submittedName>
</protein>
<evidence type="ECO:0000313" key="3">
    <source>
        <dbReference type="Proteomes" id="UP000237246"/>
    </source>
</evidence>
<dbReference type="EMBL" id="PPHD01012146">
    <property type="protein sequence ID" value="POI30363.1"/>
    <property type="molecule type" value="Genomic_DNA"/>
</dbReference>
<name>A0A2P4T206_BAMTH</name>
<sequence length="353" mass="37554">SASSPRCLKPVVRPPSSIPHPSAAQHPRTNNVKSANTRTRKQEFGFNFSVQSCYSQPLETEGPKFPRRDGAHLQPPEARERSGHLYLTREASAAPGAPSGRRAIFYSVFICAFLRHSLKAPRSHASCRTARLPSGHSLPRVPRGRPVPSHHTPPEGRTHPKAGGQSRGIASILPPRSLRRRTKAGGEKRRERFPHAGARRASLASPGARPVPHGRTARTHPPPTPPGREVSGVGGRTAPCPRPALAPLPTHPPPPFSLSHRPRRRVGPNPRERRGSAAGPPGPADGAAARAGFTQGDVSGHSEGHSAANRPPSHKCRHTAARRTGAAAAASQGARHGCGRRCEGQPRAAPARP</sequence>
<dbReference type="Proteomes" id="UP000237246">
    <property type="component" value="Unassembled WGS sequence"/>
</dbReference>
<organism evidence="2 3">
    <name type="scientific">Bambusicola thoracicus</name>
    <name type="common">Chinese bamboo-partridge</name>
    <name type="synonym">Perdix thoracica</name>
    <dbReference type="NCBI Taxonomy" id="9083"/>
    <lineage>
        <taxon>Eukaryota</taxon>
        <taxon>Metazoa</taxon>
        <taxon>Chordata</taxon>
        <taxon>Craniata</taxon>
        <taxon>Vertebrata</taxon>
        <taxon>Euteleostomi</taxon>
        <taxon>Archelosauria</taxon>
        <taxon>Archosauria</taxon>
        <taxon>Dinosauria</taxon>
        <taxon>Saurischia</taxon>
        <taxon>Theropoda</taxon>
        <taxon>Coelurosauria</taxon>
        <taxon>Aves</taxon>
        <taxon>Neognathae</taxon>
        <taxon>Galloanserae</taxon>
        <taxon>Galliformes</taxon>
        <taxon>Phasianidae</taxon>
        <taxon>Perdicinae</taxon>
        <taxon>Bambusicola</taxon>
    </lineage>
</organism>
<feature type="compositionally biased region" description="Low complexity" evidence="1">
    <location>
        <begin position="276"/>
        <end position="292"/>
    </location>
</feature>
<feature type="compositionally biased region" description="Pro residues" evidence="1">
    <location>
        <begin position="240"/>
        <end position="256"/>
    </location>
</feature>
<feature type="compositionally biased region" description="Low complexity" evidence="1">
    <location>
        <begin position="322"/>
        <end position="335"/>
    </location>
</feature>
<evidence type="ECO:0000313" key="2">
    <source>
        <dbReference type="EMBL" id="POI30363.1"/>
    </source>
</evidence>
<feature type="region of interest" description="Disordered" evidence="1">
    <location>
        <begin position="55"/>
        <end position="84"/>
    </location>
</feature>